<feature type="non-terminal residue" evidence="1">
    <location>
        <position position="1"/>
    </location>
</feature>
<evidence type="ECO:0000313" key="1">
    <source>
        <dbReference type="EMBL" id="VAW44655.1"/>
    </source>
</evidence>
<protein>
    <submittedName>
        <fullName evidence="1">DNA recombination protein RmuC</fullName>
    </submittedName>
</protein>
<gene>
    <name evidence="1" type="ORF">MNBD_GAMMA03-1696</name>
</gene>
<dbReference type="AlphaFoldDB" id="A0A3B0VM87"/>
<proteinExistence type="predicted"/>
<accession>A0A3B0VM87</accession>
<name>A0A3B0VM87_9ZZZZ</name>
<organism evidence="1">
    <name type="scientific">hydrothermal vent metagenome</name>
    <dbReference type="NCBI Taxonomy" id="652676"/>
    <lineage>
        <taxon>unclassified sequences</taxon>
        <taxon>metagenomes</taxon>
        <taxon>ecological metagenomes</taxon>
    </lineage>
</organism>
<reference evidence="1" key="1">
    <citation type="submission" date="2018-06" db="EMBL/GenBank/DDBJ databases">
        <authorList>
            <person name="Zhirakovskaya E."/>
        </authorList>
    </citation>
    <scope>NUCLEOTIDE SEQUENCE</scope>
</reference>
<dbReference type="EMBL" id="UOFC01000015">
    <property type="protein sequence ID" value="VAW44655.1"/>
    <property type="molecule type" value="Genomic_DNA"/>
</dbReference>
<sequence length="56" mass="6440">EDLANIKTRLDQADQAWHQAENKLKTGRGNLITKTQTLKKLGARTSKILKEDHQER</sequence>